<dbReference type="PANTHER" id="PTHR37017">
    <property type="entry name" value="AB HYDROLASE-1 DOMAIN-CONTAINING PROTEIN-RELATED"/>
    <property type="match status" value="1"/>
</dbReference>
<dbReference type="GO" id="GO:0016787">
    <property type="term" value="F:hydrolase activity"/>
    <property type="evidence" value="ECO:0007669"/>
    <property type="project" value="UniProtKB-KW"/>
</dbReference>
<gene>
    <name evidence="2" type="ORF">BU26DRAFT_514557</name>
</gene>
<name>A0A6A6IVW4_9PLEO</name>
<dbReference type="RefSeq" id="XP_033689695.1">
    <property type="nucleotide sequence ID" value="XM_033827865.1"/>
</dbReference>
<dbReference type="InterPro" id="IPR000073">
    <property type="entry name" value="AB_hydrolase_1"/>
</dbReference>
<dbReference type="Proteomes" id="UP000800094">
    <property type="component" value="Unassembled WGS sequence"/>
</dbReference>
<dbReference type="SUPFAM" id="SSF53474">
    <property type="entry name" value="alpha/beta-Hydrolases"/>
    <property type="match status" value="1"/>
</dbReference>
<dbReference type="AlphaFoldDB" id="A0A6A6IVW4"/>
<sequence>MAPTKPTILIIPGAWHTPDSYTKLKKALEADGYDVHVPALPTANGTRPPTADLYGDVSSIRSYAESLLKDGRTVVALMHSYGGQVGSNAFYGLSTESRAKASLPGGIAHLIYMAAYALFEGKSVADKFREFIDDEVISQLLDVADDQTCVIRDPKLALLGDELNGAEAEAYLQTLARWNGAALYQGAKNAAWREMPVTYISCTKDMTAPFEWQKTMIEGMRNEGREVEVLQWETNHSPHVTMTKEVADVVKKVAGGIN</sequence>
<feature type="domain" description="AB hydrolase-1" evidence="1">
    <location>
        <begin position="8"/>
        <end position="249"/>
    </location>
</feature>
<dbReference type="Gene3D" id="3.40.50.1820">
    <property type="entry name" value="alpha/beta hydrolase"/>
    <property type="match status" value="1"/>
</dbReference>
<evidence type="ECO:0000313" key="2">
    <source>
        <dbReference type="EMBL" id="KAF2254691.1"/>
    </source>
</evidence>
<accession>A0A6A6IVW4</accession>
<organism evidence="2 3">
    <name type="scientific">Trematosphaeria pertusa</name>
    <dbReference type="NCBI Taxonomy" id="390896"/>
    <lineage>
        <taxon>Eukaryota</taxon>
        <taxon>Fungi</taxon>
        <taxon>Dikarya</taxon>
        <taxon>Ascomycota</taxon>
        <taxon>Pezizomycotina</taxon>
        <taxon>Dothideomycetes</taxon>
        <taxon>Pleosporomycetidae</taxon>
        <taxon>Pleosporales</taxon>
        <taxon>Massarineae</taxon>
        <taxon>Trematosphaeriaceae</taxon>
        <taxon>Trematosphaeria</taxon>
    </lineage>
</organism>
<dbReference type="PANTHER" id="PTHR37017:SF10">
    <property type="entry name" value="AB HYDROLASE-1 DOMAIN-CONTAINING PROTEIN"/>
    <property type="match status" value="1"/>
</dbReference>
<dbReference type="GeneID" id="54581195"/>
<keyword evidence="2" id="KW-0378">Hydrolase</keyword>
<protein>
    <submittedName>
        <fullName evidence="2">Alpha/beta-hydrolase</fullName>
    </submittedName>
</protein>
<dbReference type="Pfam" id="PF12697">
    <property type="entry name" value="Abhydrolase_6"/>
    <property type="match status" value="1"/>
</dbReference>
<reference evidence="2" key="1">
    <citation type="journal article" date="2020" name="Stud. Mycol.">
        <title>101 Dothideomycetes genomes: a test case for predicting lifestyles and emergence of pathogens.</title>
        <authorList>
            <person name="Haridas S."/>
            <person name="Albert R."/>
            <person name="Binder M."/>
            <person name="Bloem J."/>
            <person name="Labutti K."/>
            <person name="Salamov A."/>
            <person name="Andreopoulos B."/>
            <person name="Baker S."/>
            <person name="Barry K."/>
            <person name="Bills G."/>
            <person name="Bluhm B."/>
            <person name="Cannon C."/>
            <person name="Castanera R."/>
            <person name="Culley D."/>
            <person name="Daum C."/>
            <person name="Ezra D."/>
            <person name="Gonzalez J."/>
            <person name="Henrissat B."/>
            <person name="Kuo A."/>
            <person name="Liang C."/>
            <person name="Lipzen A."/>
            <person name="Lutzoni F."/>
            <person name="Magnuson J."/>
            <person name="Mondo S."/>
            <person name="Nolan M."/>
            <person name="Ohm R."/>
            <person name="Pangilinan J."/>
            <person name="Park H.-J."/>
            <person name="Ramirez L."/>
            <person name="Alfaro M."/>
            <person name="Sun H."/>
            <person name="Tritt A."/>
            <person name="Yoshinaga Y."/>
            <person name="Zwiers L.-H."/>
            <person name="Turgeon B."/>
            <person name="Goodwin S."/>
            <person name="Spatafora J."/>
            <person name="Crous P."/>
            <person name="Grigoriev I."/>
        </authorList>
    </citation>
    <scope>NUCLEOTIDE SEQUENCE</scope>
    <source>
        <strain evidence="2">CBS 122368</strain>
    </source>
</reference>
<dbReference type="OrthoDB" id="1263307at2759"/>
<dbReference type="InterPro" id="IPR029058">
    <property type="entry name" value="AB_hydrolase_fold"/>
</dbReference>
<evidence type="ECO:0000259" key="1">
    <source>
        <dbReference type="Pfam" id="PF12697"/>
    </source>
</evidence>
<dbReference type="EMBL" id="ML987190">
    <property type="protein sequence ID" value="KAF2254691.1"/>
    <property type="molecule type" value="Genomic_DNA"/>
</dbReference>
<proteinExistence type="predicted"/>
<keyword evidence="3" id="KW-1185">Reference proteome</keyword>
<evidence type="ECO:0000313" key="3">
    <source>
        <dbReference type="Proteomes" id="UP000800094"/>
    </source>
</evidence>
<dbReference type="InterPro" id="IPR052897">
    <property type="entry name" value="Sec-Metab_Biosynth_Hydrolase"/>
</dbReference>